<organism evidence="3 4">
    <name type="scientific">Rhodococcus erythropolis</name>
    <name type="common">Arthrobacter picolinophilus</name>
    <dbReference type="NCBI Taxonomy" id="1833"/>
    <lineage>
        <taxon>Bacteria</taxon>
        <taxon>Bacillati</taxon>
        <taxon>Actinomycetota</taxon>
        <taxon>Actinomycetes</taxon>
        <taxon>Mycobacteriales</taxon>
        <taxon>Nocardiaceae</taxon>
        <taxon>Rhodococcus</taxon>
        <taxon>Rhodococcus erythropolis group</taxon>
    </lineage>
</organism>
<feature type="domain" description="DUF7065" evidence="2">
    <location>
        <begin position="140"/>
        <end position="191"/>
    </location>
</feature>
<dbReference type="Pfam" id="PF23213">
    <property type="entry name" value="DUF7065"/>
    <property type="match status" value="1"/>
</dbReference>
<dbReference type="RefSeq" id="WP_308370674.1">
    <property type="nucleotide sequence ID" value="NZ_CP124545.1"/>
</dbReference>
<evidence type="ECO:0000259" key="2">
    <source>
        <dbReference type="Pfam" id="PF23213"/>
    </source>
</evidence>
<evidence type="ECO:0000259" key="1">
    <source>
        <dbReference type="Pfam" id="PF23212"/>
    </source>
</evidence>
<reference evidence="3" key="1">
    <citation type="submission" date="2023-08" db="EMBL/GenBank/DDBJ databases">
        <title>Isolation and Characterization of Rhodococcus erythropolis MGMM8.</title>
        <authorList>
            <person name="Diabankana R.G.C."/>
            <person name="Afordoanyi D.M."/>
            <person name="Validov S.Z."/>
        </authorList>
    </citation>
    <scope>NUCLEOTIDE SEQUENCE</scope>
    <source>
        <strain evidence="3">MGMM8</strain>
    </source>
</reference>
<dbReference type="EMBL" id="CP124545">
    <property type="protein sequence ID" value="WMN01741.1"/>
    <property type="molecule type" value="Genomic_DNA"/>
</dbReference>
<dbReference type="AlphaFoldDB" id="A0AAX3ZYB2"/>
<name>A0AAX3ZYB2_RHOER</name>
<sequence>MITAADAEYHLTGNADTADATWAETIVLVFSVPEAGILGNAYVLSRPNVGTTISSVVLHSGFCTQPYEIDFTDAQMHVPAPENFSDFSLTSGLSLTVTSRPRDFRVRYEHALGSCRFDLQFRGLHDPFDVHDPTQNPLVVDVSEPMDTGLGDVWAHGHYDMIGRITGTLELRGKTYEVDCVDGMDRSWGPRAEIGDRGAAWIHVTFGEEFGLHLGMSLDIRDGEVIYDALKFGYVVEGGELFGIVSAAVSAARVDMVAVTNRIVATDVRGKTHEFFGTAVGGAPWYSFSPAYASFQSLFRYQVGDRIGYAESTDVLGLEFMGDRLSKHARQGRFSAIAGAERSADK</sequence>
<proteinExistence type="predicted"/>
<accession>A0AAX3ZYB2</accession>
<dbReference type="Pfam" id="PF23212">
    <property type="entry name" value="DUF7064"/>
    <property type="match status" value="1"/>
</dbReference>
<protein>
    <submittedName>
        <fullName evidence="3">Uncharacterized protein</fullName>
    </submittedName>
</protein>
<dbReference type="InterPro" id="IPR055492">
    <property type="entry name" value="DUF7064"/>
</dbReference>
<dbReference type="InterPro" id="IPR055493">
    <property type="entry name" value="DUF7065"/>
</dbReference>
<feature type="domain" description="DUF7064" evidence="1">
    <location>
        <begin position="200"/>
        <end position="310"/>
    </location>
</feature>
<evidence type="ECO:0000313" key="4">
    <source>
        <dbReference type="Proteomes" id="UP001230933"/>
    </source>
</evidence>
<evidence type="ECO:0000313" key="3">
    <source>
        <dbReference type="EMBL" id="WMN01741.1"/>
    </source>
</evidence>
<gene>
    <name evidence="3" type="ORF">QIE55_31035</name>
</gene>
<dbReference type="Proteomes" id="UP001230933">
    <property type="component" value="Chromosome"/>
</dbReference>